<evidence type="ECO:0000313" key="1">
    <source>
        <dbReference type="EMBL" id="QCI78720.1"/>
    </source>
</evidence>
<dbReference type="EMBL" id="CP039704">
    <property type="protein sequence ID" value="QCI78720.1"/>
    <property type="molecule type" value="Genomic_DNA"/>
</dbReference>
<organism evidence="1 2">
    <name type="scientific">Hankyongella ginsenosidimutans</name>
    <dbReference type="NCBI Taxonomy" id="1763828"/>
    <lineage>
        <taxon>Bacteria</taxon>
        <taxon>Pseudomonadati</taxon>
        <taxon>Pseudomonadota</taxon>
        <taxon>Alphaproteobacteria</taxon>
        <taxon>Sphingomonadales</taxon>
        <taxon>Sphingomonadaceae</taxon>
        <taxon>Hankyongella</taxon>
    </lineage>
</organism>
<dbReference type="PANTHER" id="PTHR37953">
    <property type="entry name" value="UPF0127 PROTEIN MJ1496"/>
    <property type="match status" value="1"/>
</dbReference>
<dbReference type="Gene3D" id="2.60.120.1140">
    <property type="entry name" value="Protein of unknown function DUF192"/>
    <property type="match status" value="1"/>
</dbReference>
<proteinExistence type="predicted"/>
<keyword evidence="2" id="KW-1185">Reference proteome</keyword>
<name>A0A4D7C566_9SPHN</name>
<dbReference type="RefSeq" id="WP_222873481.1">
    <property type="nucleotide sequence ID" value="NZ_CP039704.1"/>
</dbReference>
<reference evidence="2" key="1">
    <citation type="submission" date="2019-04" db="EMBL/GenBank/DDBJ databases">
        <title>Complete genome sequence of Sphingomonas sp. W1-2-3.</title>
        <authorList>
            <person name="Im W.T."/>
        </authorList>
    </citation>
    <scope>NUCLEOTIDE SEQUENCE [LARGE SCALE GENOMIC DNA]</scope>
    <source>
        <strain evidence="2">W1-2-3</strain>
    </source>
</reference>
<dbReference type="AlphaFoldDB" id="A0A4D7C566"/>
<dbReference type="InterPro" id="IPR038695">
    <property type="entry name" value="Saro_0823-like_sf"/>
</dbReference>
<dbReference type="Pfam" id="PF02643">
    <property type="entry name" value="DUF192"/>
    <property type="match status" value="1"/>
</dbReference>
<dbReference type="Proteomes" id="UP000298714">
    <property type="component" value="Chromosome"/>
</dbReference>
<sequence>MFRASMPQDSGMLFVYKTPQPLAFWMENTYLPLDLIFIGQDGRILNVAANAKPLSRQPILSAGQAIGVLEINGGQAATLGIAPGTGSSTRDWR</sequence>
<accession>A0A4D7C566</accession>
<dbReference type="KEGG" id="hgn:E6W36_00990"/>
<evidence type="ECO:0000313" key="2">
    <source>
        <dbReference type="Proteomes" id="UP000298714"/>
    </source>
</evidence>
<gene>
    <name evidence="1" type="ORF">E6W36_00990</name>
</gene>
<dbReference type="InterPro" id="IPR003795">
    <property type="entry name" value="DUF192"/>
</dbReference>
<dbReference type="PANTHER" id="PTHR37953:SF1">
    <property type="entry name" value="UPF0127 PROTEIN MJ1496"/>
    <property type="match status" value="1"/>
</dbReference>
<protein>
    <submittedName>
        <fullName evidence="1">DUF192 domain-containing protein</fullName>
    </submittedName>
</protein>